<reference evidence="8 9" key="1">
    <citation type="submission" date="2020-08" db="EMBL/GenBank/DDBJ databases">
        <title>Genome sequence of Tessaracoccus defluvii JCM 17540T.</title>
        <authorList>
            <person name="Hyun D.-W."/>
            <person name="Bae J.-W."/>
        </authorList>
    </citation>
    <scope>NUCLEOTIDE SEQUENCE [LARGE SCALE GENOMIC DNA]</scope>
    <source>
        <strain evidence="8 9">JCM 17540</strain>
    </source>
</reference>
<feature type="transmembrane region" description="Helical" evidence="6">
    <location>
        <begin position="75"/>
        <end position="95"/>
    </location>
</feature>
<proteinExistence type="inferred from homology"/>
<dbReference type="InterPro" id="IPR051401">
    <property type="entry name" value="GtrA_CellWall_Glycosyl"/>
</dbReference>
<comment type="similarity">
    <text evidence="2">Belongs to the GtrA family.</text>
</comment>
<keyword evidence="3 6" id="KW-0812">Transmembrane</keyword>
<keyword evidence="4 6" id="KW-1133">Transmembrane helix</keyword>
<evidence type="ECO:0000259" key="7">
    <source>
        <dbReference type="Pfam" id="PF04138"/>
    </source>
</evidence>
<evidence type="ECO:0000256" key="1">
    <source>
        <dbReference type="ARBA" id="ARBA00004141"/>
    </source>
</evidence>
<evidence type="ECO:0000256" key="5">
    <source>
        <dbReference type="ARBA" id="ARBA00023136"/>
    </source>
</evidence>
<feature type="domain" description="GtrA/DPMS transmembrane" evidence="7">
    <location>
        <begin position="34"/>
        <end position="185"/>
    </location>
</feature>
<feature type="transmembrane region" description="Helical" evidence="6">
    <location>
        <begin position="32"/>
        <end position="53"/>
    </location>
</feature>
<evidence type="ECO:0000313" key="9">
    <source>
        <dbReference type="Proteomes" id="UP000516117"/>
    </source>
</evidence>
<dbReference type="InterPro" id="IPR007267">
    <property type="entry name" value="GtrA_DPMS_TM"/>
</dbReference>
<evidence type="ECO:0000256" key="3">
    <source>
        <dbReference type="ARBA" id="ARBA00022692"/>
    </source>
</evidence>
<dbReference type="PANTHER" id="PTHR38459:SF1">
    <property type="entry name" value="PROPHAGE BACTOPRENOL-LINKED GLUCOSE TRANSLOCASE HOMOLOG"/>
    <property type="match status" value="1"/>
</dbReference>
<protein>
    <submittedName>
        <fullName evidence="8">GtrA family protein</fullName>
    </submittedName>
</protein>
<organism evidence="8 9">
    <name type="scientific">Tessaracoccus defluvii</name>
    <dbReference type="NCBI Taxonomy" id="1285901"/>
    <lineage>
        <taxon>Bacteria</taxon>
        <taxon>Bacillati</taxon>
        <taxon>Actinomycetota</taxon>
        <taxon>Actinomycetes</taxon>
        <taxon>Propionibacteriales</taxon>
        <taxon>Propionibacteriaceae</taxon>
        <taxon>Tessaracoccus</taxon>
    </lineage>
</organism>
<keyword evidence="5 6" id="KW-0472">Membrane</keyword>
<feature type="transmembrane region" description="Helical" evidence="6">
    <location>
        <begin position="116"/>
        <end position="137"/>
    </location>
</feature>
<accession>A0A7H0H9B6</accession>
<dbReference type="EMBL" id="CP060789">
    <property type="protein sequence ID" value="QNP57132.1"/>
    <property type="molecule type" value="Genomic_DNA"/>
</dbReference>
<sequence>MLGSLGLQLNQPERHRMIKELVRRYGNSLRQLVKFGMVGGSGVIVNLIVMVLMNKANGGSVNAQNVVWSIPGTEFNVRFTAIVWIVAFLVANVYNFQLNRWWTFRSHRHAPWFREFWPFLAVGSVAAAVGLAIKIALTNPTSPVYLPEPWFHEERGLNSREYWSQLIAILITMPINFVVNKLWTFRAVRGAAHPADSPEVQAAE</sequence>
<dbReference type="PANTHER" id="PTHR38459">
    <property type="entry name" value="PROPHAGE BACTOPRENOL-LINKED GLUCOSE TRANSLOCASE HOMOLOG"/>
    <property type="match status" value="1"/>
</dbReference>
<evidence type="ECO:0000256" key="4">
    <source>
        <dbReference type="ARBA" id="ARBA00022989"/>
    </source>
</evidence>
<comment type="subcellular location">
    <subcellularLocation>
        <location evidence="1">Membrane</location>
        <topology evidence="1">Multi-pass membrane protein</topology>
    </subcellularLocation>
</comment>
<dbReference type="KEGG" id="tdf:H9L22_07555"/>
<keyword evidence="9" id="KW-1185">Reference proteome</keyword>
<dbReference type="GO" id="GO:0005886">
    <property type="term" value="C:plasma membrane"/>
    <property type="evidence" value="ECO:0007669"/>
    <property type="project" value="TreeGrafter"/>
</dbReference>
<dbReference type="GO" id="GO:0000271">
    <property type="term" value="P:polysaccharide biosynthetic process"/>
    <property type="evidence" value="ECO:0007669"/>
    <property type="project" value="InterPro"/>
</dbReference>
<dbReference type="Pfam" id="PF04138">
    <property type="entry name" value="GtrA_DPMS_TM"/>
    <property type="match status" value="1"/>
</dbReference>
<dbReference type="AlphaFoldDB" id="A0A7H0H9B6"/>
<name>A0A7H0H9B6_9ACTN</name>
<feature type="transmembrane region" description="Helical" evidence="6">
    <location>
        <begin position="162"/>
        <end position="179"/>
    </location>
</feature>
<gene>
    <name evidence="8" type="ORF">H9L22_07555</name>
</gene>
<evidence type="ECO:0000313" key="8">
    <source>
        <dbReference type="EMBL" id="QNP57132.1"/>
    </source>
</evidence>
<dbReference type="RefSeq" id="WP_187722235.1">
    <property type="nucleotide sequence ID" value="NZ_BAABBL010000012.1"/>
</dbReference>
<dbReference type="Proteomes" id="UP000516117">
    <property type="component" value="Chromosome"/>
</dbReference>
<evidence type="ECO:0000256" key="2">
    <source>
        <dbReference type="ARBA" id="ARBA00009399"/>
    </source>
</evidence>
<evidence type="ECO:0000256" key="6">
    <source>
        <dbReference type="SAM" id="Phobius"/>
    </source>
</evidence>